<accession>A0A0K2VJX1</accession>
<evidence type="ECO:0000256" key="1">
    <source>
        <dbReference type="SAM" id="MobiDB-lite"/>
    </source>
</evidence>
<sequence length="39" mass="4286">MLGCNQVTQSPTSKKYKPADSLGESVPYVRKIFRSALQG</sequence>
<reference evidence="2" key="1">
    <citation type="submission" date="2014-05" db="EMBL/GenBank/DDBJ databases">
        <authorList>
            <person name="Chronopoulou M."/>
        </authorList>
    </citation>
    <scope>NUCLEOTIDE SEQUENCE</scope>
    <source>
        <tissue evidence="2">Whole organism</tissue>
    </source>
</reference>
<organism evidence="2">
    <name type="scientific">Lepeophtheirus salmonis</name>
    <name type="common">Salmon louse</name>
    <name type="synonym">Caligus salmonis</name>
    <dbReference type="NCBI Taxonomy" id="72036"/>
    <lineage>
        <taxon>Eukaryota</taxon>
        <taxon>Metazoa</taxon>
        <taxon>Ecdysozoa</taxon>
        <taxon>Arthropoda</taxon>
        <taxon>Crustacea</taxon>
        <taxon>Multicrustacea</taxon>
        <taxon>Hexanauplia</taxon>
        <taxon>Copepoda</taxon>
        <taxon>Siphonostomatoida</taxon>
        <taxon>Caligidae</taxon>
        <taxon>Lepeophtheirus</taxon>
    </lineage>
</organism>
<proteinExistence type="predicted"/>
<feature type="region of interest" description="Disordered" evidence="1">
    <location>
        <begin position="1"/>
        <end position="22"/>
    </location>
</feature>
<name>A0A0K2VJX1_LEPSM</name>
<feature type="compositionally biased region" description="Polar residues" evidence="1">
    <location>
        <begin position="1"/>
        <end position="13"/>
    </location>
</feature>
<dbReference type="AlphaFoldDB" id="A0A0K2VJX1"/>
<evidence type="ECO:0000313" key="2">
    <source>
        <dbReference type="EMBL" id="CDW50754.1"/>
    </source>
</evidence>
<dbReference type="EMBL" id="HACA01033393">
    <property type="protein sequence ID" value="CDW50754.1"/>
    <property type="molecule type" value="Transcribed_RNA"/>
</dbReference>
<protein>
    <submittedName>
        <fullName evidence="2">Uncharacterized protein</fullName>
    </submittedName>
</protein>